<evidence type="ECO:0000313" key="2">
    <source>
        <dbReference type="EMBL" id="KKN45494.1"/>
    </source>
</evidence>
<evidence type="ECO:0000256" key="1">
    <source>
        <dbReference type="SAM" id="MobiDB-lite"/>
    </source>
</evidence>
<protein>
    <submittedName>
        <fullName evidence="2">Uncharacterized protein</fullName>
    </submittedName>
</protein>
<feature type="region of interest" description="Disordered" evidence="1">
    <location>
        <begin position="267"/>
        <end position="295"/>
    </location>
</feature>
<feature type="compositionally biased region" description="Polar residues" evidence="1">
    <location>
        <begin position="278"/>
        <end position="288"/>
    </location>
</feature>
<gene>
    <name evidence="2" type="ORF">LCGC14_0682430</name>
</gene>
<name>A0A0F9QSQ3_9ZZZZ</name>
<proteinExistence type="predicted"/>
<reference evidence="2" key="1">
    <citation type="journal article" date="2015" name="Nature">
        <title>Complex archaea that bridge the gap between prokaryotes and eukaryotes.</title>
        <authorList>
            <person name="Spang A."/>
            <person name="Saw J.H."/>
            <person name="Jorgensen S.L."/>
            <person name="Zaremba-Niedzwiedzka K."/>
            <person name="Martijn J."/>
            <person name="Lind A.E."/>
            <person name="van Eijk R."/>
            <person name="Schleper C."/>
            <person name="Guy L."/>
            <person name="Ettema T.J."/>
        </authorList>
    </citation>
    <scope>NUCLEOTIDE SEQUENCE</scope>
</reference>
<dbReference type="AlphaFoldDB" id="A0A0F9QSQ3"/>
<accession>A0A0F9QSQ3</accession>
<comment type="caution">
    <text evidence="2">The sequence shown here is derived from an EMBL/GenBank/DDBJ whole genome shotgun (WGS) entry which is preliminary data.</text>
</comment>
<dbReference type="EMBL" id="LAZR01001386">
    <property type="protein sequence ID" value="KKN45494.1"/>
    <property type="molecule type" value="Genomic_DNA"/>
</dbReference>
<sequence>MILRPTQKIEVVKSNRQCKAGSVGYFVCQDSILNYNAWQMVSVFTRYGKKGKRRISVLGFSTRMFTSDQLKESDRGILDTVQVVEGLLPRPNSNKRRAHRFEPIDTQEIGASIIIPTDIECKNLLDIDTWDFLGYFTALSLYLNRLRHGKISHQLVSMPLLLGAADFIEHKDPRLMSPEYMGYCVIRGLEYDVENKNKSFEDSYLSLFNNQAIRKECLDKIIMSMVIVKDRDANYKSHAVRVYKDIEIHINDVLSYYRKKKNDLKSVQEGEEEYKDNPSGSLPVSPRQQEALKSGKKVFTKKKMGYQYKRYPE</sequence>
<organism evidence="2">
    <name type="scientific">marine sediment metagenome</name>
    <dbReference type="NCBI Taxonomy" id="412755"/>
    <lineage>
        <taxon>unclassified sequences</taxon>
        <taxon>metagenomes</taxon>
        <taxon>ecological metagenomes</taxon>
    </lineage>
</organism>